<evidence type="ECO:0000256" key="4">
    <source>
        <dbReference type="RuleBase" id="RU365006"/>
    </source>
</evidence>
<dbReference type="InterPro" id="IPR035639">
    <property type="entry name" value="CPSF2_MBL"/>
</dbReference>
<evidence type="ECO:0000256" key="2">
    <source>
        <dbReference type="ARBA" id="ARBA00022664"/>
    </source>
</evidence>
<feature type="compositionally biased region" description="Basic residues" evidence="5">
    <location>
        <begin position="643"/>
        <end position="652"/>
    </location>
</feature>
<dbReference type="GO" id="GO:0005847">
    <property type="term" value="C:mRNA cleavage and polyadenylation specificity factor complex"/>
    <property type="evidence" value="ECO:0007669"/>
    <property type="project" value="InterPro"/>
</dbReference>
<keyword evidence="4" id="KW-0694">RNA-binding</keyword>
<dbReference type="CDD" id="cd16293">
    <property type="entry name" value="CPSF2-like_MBL-fold"/>
    <property type="match status" value="1"/>
</dbReference>
<dbReference type="SMART" id="SM01027">
    <property type="entry name" value="Beta-Casp"/>
    <property type="match status" value="1"/>
</dbReference>
<dbReference type="InterPro" id="IPR011108">
    <property type="entry name" value="RMMBL"/>
</dbReference>
<dbReference type="InterPro" id="IPR036866">
    <property type="entry name" value="RibonucZ/Hydroxyglut_hydro"/>
</dbReference>
<organism evidence="7 8">
    <name type="scientific">Myriangium duriaei CBS 260.36</name>
    <dbReference type="NCBI Taxonomy" id="1168546"/>
    <lineage>
        <taxon>Eukaryota</taxon>
        <taxon>Fungi</taxon>
        <taxon>Dikarya</taxon>
        <taxon>Ascomycota</taxon>
        <taxon>Pezizomycotina</taxon>
        <taxon>Dothideomycetes</taxon>
        <taxon>Dothideomycetidae</taxon>
        <taxon>Myriangiales</taxon>
        <taxon>Myriangiaceae</taxon>
        <taxon>Myriangium</taxon>
    </lineage>
</organism>
<dbReference type="GO" id="GO:0003723">
    <property type="term" value="F:RNA binding"/>
    <property type="evidence" value="ECO:0007669"/>
    <property type="project" value="UniProtKB-KW"/>
</dbReference>
<dbReference type="Proteomes" id="UP000799439">
    <property type="component" value="Unassembled WGS sequence"/>
</dbReference>
<keyword evidence="3 4" id="KW-0539">Nucleus</keyword>
<evidence type="ECO:0000256" key="5">
    <source>
        <dbReference type="SAM" id="MobiDB-lite"/>
    </source>
</evidence>
<evidence type="ECO:0000256" key="1">
    <source>
        <dbReference type="ARBA" id="ARBA00004123"/>
    </source>
</evidence>
<keyword evidence="8" id="KW-1185">Reference proteome</keyword>
<gene>
    <name evidence="7" type="ORF">K461DRAFT_258171</name>
</gene>
<feature type="region of interest" description="Disordered" evidence="5">
    <location>
        <begin position="510"/>
        <end position="531"/>
    </location>
</feature>
<dbReference type="Pfam" id="PF07521">
    <property type="entry name" value="RMMBL"/>
    <property type="match status" value="1"/>
</dbReference>
<feature type="compositionally biased region" description="Low complexity" evidence="5">
    <location>
        <begin position="510"/>
        <end position="521"/>
    </location>
</feature>
<evidence type="ECO:0000313" key="7">
    <source>
        <dbReference type="EMBL" id="KAF2151166.1"/>
    </source>
</evidence>
<feature type="domain" description="Beta-Casp" evidence="6">
    <location>
        <begin position="285"/>
        <end position="426"/>
    </location>
</feature>
<dbReference type="OrthoDB" id="64353at2759"/>
<dbReference type="AlphaFoldDB" id="A0A9P4MKW2"/>
<name>A0A9P4MKW2_9PEZI</name>
<sequence length="1097" mass="118971">MFTFTPLLGAQSDSAASQSLLELDGGIKILIDVGWDDSYDVESLQALESQISSISFVLLTHPTIDHLGAFAHLCKHVPQFKSIPAYATSPVISLGRTLLQDLYASSPRAATIVPSAALAEAVYSSATGTLPPSILLQAPTSEEIAGYFSLINPLKYSQPLQPIASPFSPSVDGVTITAYSAGHTLGGTIWHIQHGLESIIYAVDWNQAKENTLSGAAWLGGAGGGAEILEPLRRPTAMICSSKGIERPHVPGGRRKRDDRLLEAIDKTVSSGGVVLIPSDSSARILELAYIVEQHWRKQLASDANGVYKSAKAHLASKTAGSTLRFARSMVEWMDDGLVREMEAANDAQKGQRGGEEKIDQTPFDFRHIKLVERKTRLQRVLIEKAPGVILASNSSLDWGLSVDILQNLCADPKNLVILTEQQNVLLDATTNTISAQLWRIWESSVRDRNSSTTEVIRRGDVQVTATHSETQLLQGDELSIYQQYLARRRQMQSTQQGDDLVTGINPAEAAADDQSSASSESSDESDNEQQGRALNLTAAMNQSKRKVGLTDEELGINILIRKKNVYDYDVRGKRGREKMFPFASKRSKDDEYGDIIRPEDYLRAEERDEDAQAETTKQDESTTMGQKRKWDDSASKAQDARRQKKNTGKRQRTTDGQGLTSSTRVTNGDTADGTDDSSDSDSDSEAEDLTPTSPQKIIFKSVPVTITMGICHIDFSGLHEKRDLQMLIPMIKPRKLVITSGRADETHTLAEDCRVLLHEEDAVGAARIVFTPRTGETVDASVDTNAWSVKLTRDLVKRLAWQTVKGLGVVAVTARLGVAAPMTAGEDEDEADEQRKKKLKLLQEPGAGTEGTPAEDGGTREVVLDILPSTSAVASVLTTQPIHVGDLRLADLRRLMQASGHLAEFRGEGTLLIDGFVIVRKSAGGRIDVESGAYAGVAGGRYDAAGSFFDVRRKIYEGLAVPPKKKKKKCKSVAPPGLVAGAAYVFPRKHTYVHIIRNVKVWEPGTGSKWGFKIHRVPTSLSVGEFLEAMCGGDGDAAKGACATEVVELGDGAWSKGLSVEYGSDKAGATMASLGWNEKRGGDNSLPPVWLVLHKA</sequence>
<evidence type="ECO:0000259" key="6">
    <source>
        <dbReference type="SMART" id="SM01027"/>
    </source>
</evidence>
<comment type="caution">
    <text evidence="7">The sequence shown here is derived from an EMBL/GenBank/DDBJ whole genome shotgun (WGS) entry which is preliminary data.</text>
</comment>
<dbReference type="Pfam" id="PF13299">
    <property type="entry name" value="CPSF100_C"/>
    <property type="match status" value="1"/>
</dbReference>
<comment type="similarity">
    <text evidence="4">Belongs to the metallo-beta-lactamase superfamily. RNA-metabolizing metallo-beta-lactamase-like family. CPSF2/YSH1 subfamily.</text>
</comment>
<evidence type="ECO:0000256" key="3">
    <source>
        <dbReference type="ARBA" id="ARBA00023242"/>
    </source>
</evidence>
<dbReference type="InterPro" id="IPR022712">
    <property type="entry name" value="Beta_Casp"/>
</dbReference>
<dbReference type="Pfam" id="PF10996">
    <property type="entry name" value="Beta-Casp"/>
    <property type="match status" value="1"/>
</dbReference>
<feature type="region of interest" description="Disordered" evidence="5">
    <location>
        <begin position="592"/>
        <end position="695"/>
    </location>
</feature>
<feature type="compositionally biased region" description="Basic and acidic residues" evidence="5">
    <location>
        <begin position="592"/>
        <end position="607"/>
    </location>
</feature>
<protein>
    <recommendedName>
        <fullName evidence="4">Cleavage and polyadenylation specificity factor subunit 2</fullName>
    </recommendedName>
    <alternativeName>
        <fullName evidence="4">Cleavage and polyadenylation specificity factor 100 kDa subunit</fullName>
    </alternativeName>
</protein>
<dbReference type="InterPro" id="IPR027075">
    <property type="entry name" value="CPSF2"/>
</dbReference>
<reference evidence="7" key="1">
    <citation type="journal article" date="2020" name="Stud. Mycol.">
        <title>101 Dothideomycetes genomes: a test case for predicting lifestyles and emergence of pathogens.</title>
        <authorList>
            <person name="Haridas S."/>
            <person name="Albert R."/>
            <person name="Binder M."/>
            <person name="Bloem J."/>
            <person name="Labutti K."/>
            <person name="Salamov A."/>
            <person name="Andreopoulos B."/>
            <person name="Baker S."/>
            <person name="Barry K."/>
            <person name="Bills G."/>
            <person name="Bluhm B."/>
            <person name="Cannon C."/>
            <person name="Castanera R."/>
            <person name="Culley D."/>
            <person name="Daum C."/>
            <person name="Ezra D."/>
            <person name="Gonzalez J."/>
            <person name="Henrissat B."/>
            <person name="Kuo A."/>
            <person name="Liang C."/>
            <person name="Lipzen A."/>
            <person name="Lutzoni F."/>
            <person name="Magnuson J."/>
            <person name="Mondo S."/>
            <person name="Nolan M."/>
            <person name="Ohm R."/>
            <person name="Pangilinan J."/>
            <person name="Park H.-J."/>
            <person name="Ramirez L."/>
            <person name="Alfaro M."/>
            <person name="Sun H."/>
            <person name="Tritt A."/>
            <person name="Yoshinaga Y."/>
            <person name="Zwiers L.-H."/>
            <person name="Turgeon B."/>
            <person name="Goodwin S."/>
            <person name="Spatafora J."/>
            <person name="Crous P."/>
            <person name="Grigoriev I."/>
        </authorList>
    </citation>
    <scope>NUCLEOTIDE SEQUENCE</scope>
    <source>
        <strain evidence="7">CBS 260.36</strain>
    </source>
</reference>
<dbReference type="SUPFAM" id="SSF56281">
    <property type="entry name" value="Metallo-hydrolase/oxidoreductase"/>
    <property type="match status" value="1"/>
</dbReference>
<dbReference type="Gene3D" id="3.60.15.10">
    <property type="entry name" value="Ribonuclease Z/Hydroxyacylglutathione hydrolase-like"/>
    <property type="match status" value="1"/>
</dbReference>
<evidence type="ECO:0000313" key="8">
    <source>
        <dbReference type="Proteomes" id="UP000799439"/>
    </source>
</evidence>
<dbReference type="EMBL" id="ML996088">
    <property type="protein sequence ID" value="KAF2151166.1"/>
    <property type="molecule type" value="Genomic_DNA"/>
</dbReference>
<keyword evidence="2 4" id="KW-0507">mRNA processing</keyword>
<dbReference type="PANTHER" id="PTHR45922">
    <property type="entry name" value="CLEAVAGE AND POLYADENYLATION SPECIFICITY FACTOR SUBUNIT 2"/>
    <property type="match status" value="1"/>
</dbReference>
<dbReference type="Pfam" id="PF16661">
    <property type="entry name" value="Lactamase_B_6"/>
    <property type="match status" value="1"/>
</dbReference>
<dbReference type="InterPro" id="IPR001279">
    <property type="entry name" value="Metallo-B-lactamas"/>
</dbReference>
<feature type="compositionally biased region" description="Acidic residues" evidence="5">
    <location>
        <begin position="673"/>
        <end position="689"/>
    </location>
</feature>
<dbReference type="PANTHER" id="PTHR45922:SF1">
    <property type="entry name" value="CLEAVAGE AND POLYADENYLATION SPECIFICITY FACTOR SUBUNIT 2"/>
    <property type="match status" value="1"/>
</dbReference>
<accession>A0A9P4MKW2</accession>
<proteinExistence type="inferred from homology"/>
<feature type="compositionally biased region" description="Basic and acidic residues" evidence="5">
    <location>
        <begin position="629"/>
        <end position="642"/>
    </location>
</feature>
<feature type="compositionally biased region" description="Polar residues" evidence="5">
    <location>
        <begin position="655"/>
        <end position="668"/>
    </location>
</feature>
<dbReference type="GO" id="GO:0006397">
    <property type="term" value="P:mRNA processing"/>
    <property type="evidence" value="ECO:0007669"/>
    <property type="project" value="UniProtKB-KW"/>
</dbReference>
<dbReference type="InterPro" id="IPR025069">
    <property type="entry name" value="Cpsf2_C"/>
</dbReference>
<comment type="subcellular location">
    <subcellularLocation>
        <location evidence="1 4">Nucleus</location>
    </subcellularLocation>
</comment>